<evidence type="ECO:0000313" key="1">
    <source>
        <dbReference type="EMBL" id="CAK5072593.1"/>
    </source>
</evidence>
<comment type="caution">
    <text evidence="1">The sequence shown here is derived from an EMBL/GenBank/DDBJ whole genome shotgun (WGS) entry which is preliminary data.</text>
</comment>
<gene>
    <name evidence="1" type="ORF">MENTE1834_LOCUS19303</name>
</gene>
<proteinExistence type="predicted"/>
<sequence>MSYETSDIGPPPDPVLEVPPPKDIKILESADDIQQRRTEVLDHYVQFKDFAKTKRDRLEEARQFQYFKRDADELEIWILEKLQTAAEESFRDPTNLQAKIQKHEAFVAEVQAHSNAITKLDKTGNDMIQHGHYEKETIRKRLDRLHELWDRLFSMLDNKGIKLQQALKLLQFMRKCDEMLYWIKDKIAFVSSDDMGSDLEHVEVMQRKFDEFLKELDSHQSRVLDINQEANALIDEGHPEQQQINAKRDDVNEAWHKLGTLTATRREALFGAQQIQRFYRDIDETLAWIGEKESTLATNDYGRDLNNVQALQRKHEGTERDLAALESKMEKLETEADRLCQLYPEKSKEISTKTDEAKIRWEALKQSAEERKRALDRSYNRHRFMADYRELCDWIEGIKVLIESAELAKDVAGAEALLEQHQEHKGEIDARNDSFIQTAETGQKLLDEGIEQSEEIRQCLQRLANDQASLKNLWEERRILYEQCMDLQLFYRDTEQAETWMNKQEAFLQNRDLGDSLDAVESLLKKHEDFEKSLAAQEEKIHALDEFATKLIEGGHYAADDVAARREKLLSRRRRLMELTAERREKLKESYRLHSFDRDCDEMLGWMNEKLKTAQDQSYLDPTNIRGKLQKHANFEQELRANSNRLDEIKATGQELVALGHYANEQIQTRLEEVEQLWAQLVEASALKGAKLQEANQEQLFNRNVEDVELWLGELERKLASEDFGKNLNTVQNLQKKLALVEADYNAHSERLDTIGQQAREFESIGHFNAPQIVKKQQGLQQRFEALLDPLQRRKNKLGESLVGHLLFRDIDDELTWIREKEQIASSTNRGRDLVGVQNLIKKQNALMVEITNHEPQIEQVGNAAEQMIQRGHFLAPDIREMLAQLRDNWRALKTKAEKRKQDLQDSLQAHQYLADASEADSWMRDKEPIVGSTDYGKDEDSAESLMKKHRALMSDLDAFRATIDELRREAGQCKYQEQLGGQLGNECVVALYEYTEKSPREVSMKKGDVLTLLNSSNKDWWKVEVQDRQGFVPAAYVKYIEPGSQHHHQATAGQPVNTINAKQSQIEDQYQRLMVLGDQRKRKLEEACKAYQLLREANDLAEWIKSRETVASQQEIGQDLEHVEVLQTKFNDFKCDLKANEVRLSQTGQTETAVRIRQQIDDLNARWKALEQKAEQRGQQLESAHEVQRFHKDVEETRDWIQEKNEALDTEDFGRDLRSVQALQRKHEGVERDLAALGDKIRALDEKARKRLEDAWVQRRKILDQCLELQLFYRDCEQCDTWMSAREAFLAQEDPTGDNVESLIKKHEDFDKAIASQQEKLNNLDQLAKQLVASEHYAKPAINTKREQIFDRWDRLKERLIEKRSQLGESQTLQQFSRDADEVENWISEKFQVAQEADYRDPTNIQQKHQKQQAFEAELSANADRIATIISAGQNLISAAKCGGGEDAVSQRLNALNDQWELLVKTSTEKSARLKEANKQKTFMAAVKDLEFWLGEVETLLSSEDTGRDLASIENLLKKHQLLEADINAHADRVADVNEQAEALMEADQFDRDSIDTRRQGITRRYANVKEMAKQRREKLNKAITVHQFLRDIDEEESWIKEKKLLVSSDDYGRDLTGVQNLRRKHRRLDTELASHQPQVQHVRSKAVELLQASEVGAPEIQKRIQALEDSWQQIVDLTENRHQKLQESEQFQNFIGRLEEEEAWLNEKQQLLSSPALGENMAAVQGLLKKHDTFQLDLQVHEQRIDDLQRQGDELIEAGNHHSKNISLRLEQLQKHLLLVRELAAQRLQKLRDNNAYMQFMWKCDVVESWIGDKEHHVRSPDFGKDLSSVQLLLNKQDAFDAGLNAFEHEGIQRITELKDQLLSVEHEQSPAIEKRHQSVITRWQQLLQNSLARRQKLIEAQSHYERIEDLYLAFAKKASAFNSWFENAEEDLTDPVRCNSLEEIRALREAHAEFQKSLTTAKNDFIALQELDRQIKSFGVGPNPYTWFTMDALEETWRNLQKIIKERELELQKEHLRQEDNDKLRREFARQANDFHQWLADTRNEMMEASGSLEQQLDSIRQKAQDIRSQRQKLKKVEDLGALLEEHLILDNRYTEHSTVGLAQAWDQLDQLAMRMLHNLEQQIQARNQSGVTEEALREFSMMFRHFDREKLGRLDHQQFKSCLRALGYDLPMVDEGQPEPEFQRILDVVDPNRDGYVTLQEFMAFMINKETENVRSSEEIEMAFRALSKELRPYVTAEELYANLTPEQAEYCIKRMKPYVDAVSGRTIAGALDFEQFVHSMFQS</sequence>
<accession>A0ACB0Z1Z3</accession>
<dbReference type="Proteomes" id="UP001497535">
    <property type="component" value="Unassembled WGS sequence"/>
</dbReference>
<evidence type="ECO:0000313" key="2">
    <source>
        <dbReference type="Proteomes" id="UP001497535"/>
    </source>
</evidence>
<reference evidence="1" key="1">
    <citation type="submission" date="2023-11" db="EMBL/GenBank/DDBJ databases">
        <authorList>
            <person name="Poullet M."/>
        </authorList>
    </citation>
    <scope>NUCLEOTIDE SEQUENCE</scope>
    <source>
        <strain evidence="1">E1834</strain>
    </source>
</reference>
<organism evidence="1 2">
    <name type="scientific">Meloidogyne enterolobii</name>
    <name type="common">Root-knot nematode worm</name>
    <name type="synonym">Meloidogyne mayaguensis</name>
    <dbReference type="NCBI Taxonomy" id="390850"/>
    <lineage>
        <taxon>Eukaryota</taxon>
        <taxon>Metazoa</taxon>
        <taxon>Ecdysozoa</taxon>
        <taxon>Nematoda</taxon>
        <taxon>Chromadorea</taxon>
        <taxon>Rhabditida</taxon>
        <taxon>Tylenchina</taxon>
        <taxon>Tylenchomorpha</taxon>
        <taxon>Tylenchoidea</taxon>
        <taxon>Meloidogynidae</taxon>
        <taxon>Meloidogyninae</taxon>
        <taxon>Meloidogyne</taxon>
    </lineage>
</organism>
<name>A0ACB0Z1Z3_MELEN</name>
<keyword evidence="2" id="KW-1185">Reference proteome</keyword>
<protein>
    <submittedName>
        <fullName evidence="1">Uncharacterized protein</fullName>
    </submittedName>
</protein>
<dbReference type="EMBL" id="CAVMJV010000022">
    <property type="protein sequence ID" value="CAK5072593.1"/>
    <property type="molecule type" value="Genomic_DNA"/>
</dbReference>